<feature type="region of interest" description="Disordered" evidence="1">
    <location>
        <begin position="1"/>
        <end position="25"/>
    </location>
</feature>
<proteinExistence type="predicted"/>
<dbReference type="AlphaFoldDB" id="M5BRD3"/>
<sequence length="184" mass="20624">MSSGTPPLEEGLGDSDVGVHTNSPVPLIGDRPPHDFLEHWTHLTAFLRLLADESGPIIAMKSVVIELADSIGNFEGFLNGGEEYEALKNKLENIFEMLAQHYGGEASPGVSVIVERLCEDIDRELQHVKEMLNQDRLVRLKEESDDLEDVLRHYDRIIDMLKRVTLNANATMWKIMDKSGMVGK</sequence>
<gene>
    <name evidence="2" type="ORF">BN14_03794</name>
</gene>
<name>M5BRD3_THACB</name>
<dbReference type="HOGENOM" id="CLU_1469185_0_0_1"/>
<dbReference type="EMBL" id="CAOJ01005427">
    <property type="protein sequence ID" value="CCO29774.1"/>
    <property type="molecule type" value="Genomic_DNA"/>
</dbReference>
<evidence type="ECO:0000256" key="1">
    <source>
        <dbReference type="SAM" id="MobiDB-lite"/>
    </source>
</evidence>
<protein>
    <submittedName>
        <fullName evidence="2">Uncharacterized protein</fullName>
    </submittedName>
</protein>
<organism evidence="2 3">
    <name type="scientific">Thanatephorus cucumeris (strain AG1-IB / isolate 7/3/14)</name>
    <name type="common">Lettuce bottom rot fungus</name>
    <name type="synonym">Rhizoctonia solani</name>
    <dbReference type="NCBI Taxonomy" id="1108050"/>
    <lineage>
        <taxon>Eukaryota</taxon>
        <taxon>Fungi</taxon>
        <taxon>Dikarya</taxon>
        <taxon>Basidiomycota</taxon>
        <taxon>Agaricomycotina</taxon>
        <taxon>Agaricomycetes</taxon>
        <taxon>Cantharellales</taxon>
        <taxon>Ceratobasidiaceae</taxon>
        <taxon>Rhizoctonia</taxon>
        <taxon>Rhizoctonia solani AG-1</taxon>
    </lineage>
</organism>
<evidence type="ECO:0000313" key="2">
    <source>
        <dbReference type="EMBL" id="CCO29774.1"/>
    </source>
</evidence>
<reference evidence="2 3" key="1">
    <citation type="journal article" date="2013" name="J. Biotechnol.">
        <title>Establishment and interpretation of the genome sequence of the phytopathogenic fungus Rhizoctonia solani AG1-IB isolate 7/3/14.</title>
        <authorList>
            <person name="Wibberg D.W."/>
            <person name="Jelonek L.J."/>
            <person name="Rupp O.R."/>
            <person name="Hennig M.H."/>
            <person name="Eikmeyer F.E."/>
            <person name="Goesmann A.G."/>
            <person name="Hartmann A.H."/>
            <person name="Borriss R.B."/>
            <person name="Grosch R.G."/>
            <person name="Puehler A.P."/>
            <person name="Schlueter A.S."/>
        </authorList>
    </citation>
    <scope>NUCLEOTIDE SEQUENCE [LARGE SCALE GENOMIC DNA]</scope>
    <source>
        <strain evidence="3">AG1-IB / isolate 7/3/14</strain>
    </source>
</reference>
<comment type="caution">
    <text evidence="2">The sequence shown here is derived from an EMBL/GenBank/DDBJ whole genome shotgun (WGS) entry which is preliminary data.</text>
</comment>
<evidence type="ECO:0000313" key="3">
    <source>
        <dbReference type="Proteomes" id="UP000012065"/>
    </source>
</evidence>
<dbReference type="Proteomes" id="UP000012065">
    <property type="component" value="Unassembled WGS sequence"/>
</dbReference>
<accession>M5BRD3</accession>